<evidence type="ECO:0000313" key="2">
    <source>
        <dbReference type="EMBL" id="JAD43812.1"/>
    </source>
</evidence>
<dbReference type="AlphaFoldDB" id="A0A0A9A9T1"/>
<accession>A0A0A9A9T1</accession>
<protein>
    <submittedName>
        <fullName evidence="2">Uncharacterized protein</fullName>
    </submittedName>
</protein>
<organism evidence="2">
    <name type="scientific">Arundo donax</name>
    <name type="common">Giant reed</name>
    <name type="synonym">Donax arundinaceus</name>
    <dbReference type="NCBI Taxonomy" id="35708"/>
    <lineage>
        <taxon>Eukaryota</taxon>
        <taxon>Viridiplantae</taxon>
        <taxon>Streptophyta</taxon>
        <taxon>Embryophyta</taxon>
        <taxon>Tracheophyta</taxon>
        <taxon>Spermatophyta</taxon>
        <taxon>Magnoliopsida</taxon>
        <taxon>Liliopsida</taxon>
        <taxon>Poales</taxon>
        <taxon>Poaceae</taxon>
        <taxon>PACMAD clade</taxon>
        <taxon>Arundinoideae</taxon>
        <taxon>Arundineae</taxon>
        <taxon>Arundo</taxon>
    </lineage>
</organism>
<proteinExistence type="predicted"/>
<name>A0A0A9A9T1_ARUDO</name>
<reference evidence="2" key="1">
    <citation type="submission" date="2014-09" db="EMBL/GenBank/DDBJ databases">
        <authorList>
            <person name="Magalhaes I.L.F."/>
            <person name="Oliveira U."/>
            <person name="Santos F.R."/>
            <person name="Vidigal T.H.D.A."/>
            <person name="Brescovit A.D."/>
            <person name="Santos A.J."/>
        </authorList>
    </citation>
    <scope>NUCLEOTIDE SEQUENCE</scope>
    <source>
        <tissue evidence="2">Shoot tissue taken approximately 20 cm above the soil surface</tissue>
    </source>
</reference>
<dbReference type="EMBL" id="GBRH01254083">
    <property type="protein sequence ID" value="JAD43812.1"/>
    <property type="molecule type" value="Transcribed_RNA"/>
</dbReference>
<sequence length="30" mass="3671">MHKYMRTSGNKQEEKLESYFHSNKYRAGYS</sequence>
<reference evidence="2" key="2">
    <citation type="journal article" date="2015" name="Data Brief">
        <title>Shoot transcriptome of the giant reed, Arundo donax.</title>
        <authorList>
            <person name="Barrero R.A."/>
            <person name="Guerrero F.D."/>
            <person name="Moolhuijzen P."/>
            <person name="Goolsby J.A."/>
            <person name="Tidwell J."/>
            <person name="Bellgard S.E."/>
            <person name="Bellgard M.I."/>
        </authorList>
    </citation>
    <scope>NUCLEOTIDE SEQUENCE</scope>
    <source>
        <tissue evidence="2">Shoot tissue taken approximately 20 cm above the soil surface</tissue>
    </source>
</reference>
<evidence type="ECO:0000256" key="1">
    <source>
        <dbReference type="SAM" id="MobiDB-lite"/>
    </source>
</evidence>
<feature type="region of interest" description="Disordered" evidence="1">
    <location>
        <begin position="1"/>
        <end position="30"/>
    </location>
</feature>